<dbReference type="AlphaFoldDB" id="A0A317JYK6"/>
<evidence type="ECO:0000259" key="5">
    <source>
        <dbReference type="Pfam" id="PF01345"/>
    </source>
</evidence>
<evidence type="ECO:0000313" key="8">
    <source>
        <dbReference type="Proteomes" id="UP000245683"/>
    </source>
</evidence>
<feature type="chain" id="PRO_5043163647" description="SD-repeat containing protein B domain-containing protein" evidence="4">
    <location>
        <begin position="38"/>
        <end position="299"/>
    </location>
</feature>
<dbReference type="InterPro" id="IPR033764">
    <property type="entry name" value="Sdr_B"/>
</dbReference>
<dbReference type="Gene3D" id="2.60.40.10">
    <property type="entry name" value="Immunoglobulins"/>
    <property type="match status" value="2"/>
</dbReference>
<comment type="caution">
    <text evidence="7">The sequence shown here is derived from an EMBL/GenBank/DDBJ whole genome shotgun (WGS) entry which is preliminary data.</text>
</comment>
<accession>A0A317JYK6</accession>
<protein>
    <recommendedName>
        <fullName evidence="9">SD-repeat containing protein B domain-containing protein</fullName>
    </recommendedName>
</protein>
<evidence type="ECO:0000256" key="1">
    <source>
        <dbReference type="ARBA" id="ARBA00004613"/>
    </source>
</evidence>
<dbReference type="GO" id="GO:0005576">
    <property type="term" value="C:extracellular region"/>
    <property type="evidence" value="ECO:0007669"/>
    <property type="project" value="UniProtKB-SubCell"/>
</dbReference>
<feature type="signal peptide" evidence="4">
    <location>
        <begin position="1"/>
        <end position="37"/>
    </location>
</feature>
<dbReference type="InterPro" id="IPR013783">
    <property type="entry name" value="Ig-like_fold"/>
</dbReference>
<organism evidence="7 8">
    <name type="scientific">Micromonospora globispora</name>
    <dbReference type="NCBI Taxonomy" id="1450148"/>
    <lineage>
        <taxon>Bacteria</taxon>
        <taxon>Bacillati</taxon>
        <taxon>Actinomycetota</taxon>
        <taxon>Actinomycetes</taxon>
        <taxon>Micromonosporales</taxon>
        <taxon>Micromonosporaceae</taxon>
        <taxon>Micromonospora</taxon>
    </lineage>
</organism>
<gene>
    <name evidence="7" type="ORF">DLJ46_20165</name>
</gene>
<dbReference type="Pfam" id="PF17210">
    <property type="entry name" value="SdrD_B"/>
    <property type="match status" value="1"/>
</dbReference>
<dbReference type="GO" id="GO:0005975">
    <property type="term" value="P:carbohydrate metabolic process"/>
    <property type="evidence" value="ECO:0007669"/>
    <property type="project" value="UniProtKB-ARBA"/>
</dbReference>
<keyword evidence="3 4" id="KW-0732">Signal</keyword>
<dbReference type="Pfam" id="PF01345">
    <property type="entry name" value="DUF11"/>
    <property type="match status" value="1"/>
</dbReference>
<sequence>MQLTALRPTRRALRAALTAVALTGAAVALVPAVPATAAGRQQPDLAVSLMTTDLLNPAIGETFYTSIDIRNYGTGDAAPMTVTVSVPAELRPESAGDPGAGWTCTTGTSSWTCSYPALAAGARANRLSLPSTVIGGQPGSFVSVDAAIKPQRQESYQDNNTASTQVEIAGTCVIRGTVWQDLDADGQRDADEPPVAGGTDGVVGVSLFVRGGQVIGGGQATVAPDGTWSITARTGALYEVRVEAASTFSLTTADLGDDATDSDIIHFYQQDPTLLGGSAEFDPTPDAEYVVDAGLVARA</sequence>
<evidence type="ECO:0000313" key="7">
    <source>
        <dbReference type="EMBL" id="PWU45831.1"/>
    </source>
</evidence>
<evidence type="ECO:0000256" key="3">
    <source>
        <dbReference type="ARBA" id="ARBA00022729"/>
    </source>
</evidence>
<dbReference type="Proteomes" id="UP000245683">
    <property type="component" value="Unassembled WGS sequence"/>
</dbReference>
<evidence type="ECO:0000259" key="6">
    <source>
        <dbReference type="Pfam" id="PF17210"/>
    </source>
</evidence>
<evidence type="ECO:0000256" key="2">
    <source>
        <dbReference type="ARBA" id="ARBA00022525"/>
    </source>
</evidence>
<dbReference type="OrthoDB" id="3169091at2"/>
<reference evidence="8" key="1">
    <citation type="submission" date="2018-05" db="EMBL/GenBank/DDBJ databases">
        <title>Micromonospora globispora sp. nov. and Micromonospora rugosa sp. nov., isolated from marine sediment.</title>
        <authorList>
            <person name="Carro L."/>
            <person name="Aysel V."/>
            <person name="Cetin D."/>
            <person name="Igual J.M."/>
            <person name="Klenk H.-P."/>
            <person name="Trujillo M.E."/>
            <person name="Sahin N."/>
        </authorList>
    </citation>
    <scope>NUCLEOTIDE SEQUENCE [LARGE SCALE GENOMIC DNA]</scope>
    <source>
        <strain evidence="8">S2904</strain>
    </source>
</reference>
<feature type="domain" description="SD-repeat containing protein B" evidence="6">
    <location>
        <begin position="177"/>
        <end position="286"/>
    </location>
</feature>
<dbReference type="EMBL" id="QGSV01000237">
    <property type="protein sequence ID" value="PWU45831.1"/>
    <property type="molecule type" value="Genomic_DNA"/>
</dbReference>
<dbReference type="InterPro" id="IPR001434">
    <property type="entry name" value="OmcB-like_DUF11"/>
</dbReference>
<evidence type="ECO:0000256" key="4">
    <source>
        <dbReference type="SAM" id="SignalP"/>
    </source>
</evidence>
<keyword evidence="8" id="KW-1185">Reference proteome</keyword>
<evidence type="ECO:0008006" key="9">
    <source>
        <dbReference type="Google" id="ProtNLM"/>
    </source>
</evidence>
<dbReference type="RefSeq" id="WP_109946190.1">
    <property type="nucleotide sequence ID" value="NZ_QGGF01000323.1"/>
</dbReference>
<feature type="domain" description="DUF11" evidence="5">
    <location>
        <begin position="44"/>
        <end position="166"/>
    </location>
</feature>
<name>A0A317JYK6_9ACTN</name>
<proteinExistence type="predicted"/>
<comment type="subcellular location">
    <subcellularLocation>
        <location evidence="1">Secreted</location>
    </subcellularLocation>
</comment>
<keyword evidence="2" id="KW-0964">Secreted</keyword>